<dbReference type="Proteomes" id="UP000067598">
    <property type="component" value="Unassembled WGS sequence"/>
</dbReference>
<reference evidence="1 2" key="1">
    <citation type="journal article" date="2016" name="Microbiology (Mosc.)">
        <title>Comparison of Lactobacillus crispatus isolates from Lactobacillus-dominated vaginal microbiomes with isolates from microbiomes containing bacterial vaginosis-associated bacteria.</title>
        <authorList>
            <person name="Abdelmaksoud A.A."/>
            <person name="Koparde V.N."/>
            <person name="Sheth N.U."/>
            <person name="Serrano M.G."/>
            <person name="Glascock A.L."/>
            <person name="Fettweis J.M."/>
            <person name="Strauss Iii J.F."/>
            <person name="Buck G.A."/>
            <person name="Jefferson K.K."/>
        </authorList>
    </citation>
    <scope>NUCLEOTIDE SEQUENCE [LARGE SCALE GENOMIC DNA]</scope>
    <source>
        <strain evidence="1 2">VMC3</strain>
    </source>
</reference>
<dbReference type="AlphaFoldDB" id="A0A109DG07"/>
<comment type="caution">
    <text evidence="1">The sequence shown here is derived from an EMBL/GenBank/DDBJ whole genome shotgun (WGS) entry which is preliminary data.</text>
</comment>
<evidence type="ECO:0000313" key="1">
    <source>
        <dbReference type="EMBL" id="KWU04718.1"/>
    </source>
</evidence>
<protein>
    <submittedName>
        <fullName evidence="1">Uncharacterized protein</fullName>
    </submittedName>
</protein>
<organism evidence="1 2">
    <name type="scientific">Lactobacillus crispatus</name>
    <dbReference type="NCBI Taxonomy" id="47770"/>
    <lineage>
        <taxon>Bacteria</taxon>
        <taxon>Bacillati</taxon>
        <taxon>Bacillota</taxon>
        <taxon>Bacilli</taxon>
        <taxon>Lactobacillales</taxon>
        <taxon>Lactobacillaceae</taxon>
        <taxon>Lactobacillus</taxon>
    </lineage>
</organism>
<dbReference type="EMBL" id="LJGP01000006">
    <property type="protein sequence ID" value="KWU04718.1"/>
    <property type="molecule type" value="Genomic_DNA"/>
</dbReference>
<proteinExistence type="predicted"/>
<dbReference type="RefSeq" id="WP_060461689.1">
    <property type="nucleotide sequence ID" value="NZ_AP025162.1"/>
</dbReference>
<accession>A0A109DG07</accession>
<sequence>MKFDKFSPVTGNDLTIIQGQSRYGVDCQDSAIDIYDLTTEKYWQKHPFPGNQLVFFDFQTGQKFEPISSKENQFFFSVIYQYGYFYFLHALLKQDQLTLFKYLPGQEPEIIHKMPLTGLHTYNLSLVYDKAHVWIASFDDNIDFYYPQKFSVVNEPDQTLLFINDTKLYFEQDSDFYSDNDYEHVPDRIIIKDFDDNILSDMQGNIILLSNDKWQKVNDSFILPYWCDQRPLAGQDQYWVTISDYVQFEDLRDDYWQTRIYPGNRLIFFDQKTGKAFSPFSVQPNVCHGEPIFNDGFFYFTQVNTKSNELHIFKYQPEKEAKVIFTCSLNAVNLHNLRLISSDDSVQLVSDNDQGTDTKGCTVKGYFPDKFAITYTEDQIPLFMKNHQLYLSDYEERYNDNGDFIKYVYYTCSKDLSNKLISKKLGSFNLAPDGKWWQS</sequence>
<name>A0A109DG07_9LACO</name>
<evidence type="ECO:0000313" key="2">
    <source>
        <dbReference type="Proteomes" id="UP000067598"/>
    </source>
</evidence>
<dbReference type="PATRIC" id="fig|47770.28.peg.1669"/>
<gene>
    <name evidence="1" type="ORF">AEL95_01190</name>
</gene>